<sequence length="244" mass="26241">MSPDSTVMLALDTASALRSWLRSASQHDALDPTVADSLADLAGAIDSQLHSQVHDQAESLELSVSTTQFPPDTSSSRADHSRCAEDKSADLDTYPSPRPETDDSAETEIETDTGTKTEPCESDPSQIYDELPAHAWNPDTAKTDGSSTTEAGTNAPERDDRDTPSPSTPGSDSTPDDPDRDREALPPAEYVTAYECDVCSVRREMETSVKVCAFVADCQVCNAIDVRFSAVEIPTPIPDHSRHG</sequence>
<protein>
    <recommendedName>
        <fullName evidence="4">Halobacterial output domain-containing protein</fullName>
    </recommendedName>
</protein>
<dbReference type="RefSeq" id="WP_273736812.1">
    <property type="nucleotide sequence ID" value="NZ_JAQIVI010000016.1"/>
</dbReference>
<dbReference type="AlphaFoldDB" id="A0ABD5SFA0"/>
<dbReference type="EMBL" id="JBHSWV010000016">
    <property type="protein sequence ID" value="MFC6763704.1"/>
    <property type="molecule type" value="Genomic_DNA"/>
</dbReference>
<organism evidence="2 3">
    <name type="scientific">Natrinema soli</name>
    <dbReference type="NCBI Taxonomy" id="1930624"/>
    <lineage>
        <taxon>Archaea</taxon>
        <taxon>Methanobacteriati</taxon>
        <taxon>Methanobacteriota</taxon>
        <taxon>Stenosarchaea group</taxon>
        <taxon>Halobacteria</taxon>
        <taxon>Halobacteriales</taxon>
        <taxon>Natrialbaceae</taxon>
        <taxon>Natrinema</taxon>
    </lineage>
</organism>
<feature type="compositionally biased region" description="Acidic residues" evidence="1">
    <location>
        <begin position="102"/>
        <end position="111"/>
    </location>
</feature>
<feature type="compositionally biased region" description="Basic and acidic residues" evidence="1">
    <location>
        <begin position="77"/>
        <end position="90"/>
    </location>
</feature>
<evidence type="ECO:0000313" key="3">
    <source>
        <dbReference type="Proteomes" id="UP001596383"/>
    </source>
</evidence>
<evidence type="ECO:0000256" key="1">
    <source>
        <dbReference type="SAM" id="MobiDB-lite"/>
    </source>
</evidence>
<reference evidence="2 3" key="1">
    <citation type="journal article" date="2019" name="Int. J. Syst. Evol. Microbiol.">
        <title>The Global Catalogue of Microorganisms (GCM) 10K type strain sequencing project: providing services to taxonomists for standard genome sequencing and annotation.</title>
        <authorList>
            <consortium name="The Broad Institute Genomics Platform"/>
            <consortium name="The Broad Institute Genome Sequencing Center for Infectious Disease"/>
            <person name="Wu L."/>
            <person name="Ma J."/>
        </authorList>
    </citation>
    <scope>NUCLEOTIDE SEQUENCE [LARGE SCALE GENOMIC DNA]</scope>
    <source>
        <strain evidence="2 3">LMG 29247</strain>
    </source>
</reference>
<gene>
    <name evidence="2" type="ORF">ACFQE6_01060</name>
</gene>
<feature type="compositionally biased region" description="Low complexity" evidence="1">
    <location>
        <begin position="164"/>
        <end position="173"/>
    </location>
</feature>
<feature type="compositionally biased region" description="Polar residues" evidence="1">
    <location>
        <begin position="143"/>
        <end position="152"/>
    </location>
</feature>
<dbReference type="Proteomes" id="UP001596383">
    <property type="component" value="Unassembled WGS sequence"/>
</dbReference>
<evidence type="ECO:0000313" key="2">
    <source>
        <dbReference type="EMBL" id="MFC6763704.1"/>
    </source>
</evidence>
<feature type="region of interest" description="Disordered" evidence="1">
    <location>
        <begin position="62"/>
        <end position="186"/>
    </location>
</feature>
<comment type="caution">
    <text evidence="2">The sequence shown here is derived from an EMBL/GenBank/DDBJ whole genome shotgun (WGS) entry which is preliminary data.</text>
</comment>
<proteinExistence type="predicted"/>
<evidence type="ECO:0008006" key="4">
    <source>
        <dbReference type="Google" id="ProtNLM"/>
    </source>
</evidence>
<feature type="compositionally biased region" description="Polar residues" evidence="1">
    <location>
        <begin position="62"/>
        <end position="76"/>
    </location>
</feature>
<name>A0ABD5SFA0_9EURY</name>
<keyword evidence="3" id="KW-1185">Reference proteome</keyword>
<accession>A0ABD5SFA0</accession>